<feature type="domain" description="Thioredoxin" evidence="6">
    <location>
        <begin position="55"/>
        <end position="196"/>
    </location>
</feature>
<keyword evidence="8" id="KW-1185">Reference proteome</keyword>
<dbReference type="InterPro" id="IPR013766">
    <property type="entry name" value="Thioredoxin_domain"/>
</dbReference>
<dbReference type="GO" id="GO:0030313">
    <property type="term" value="C:cell envelope"/>
    <property type="evidence" value="ECO:0007669"/>
    <property type="project" value="UniProtKB-SubCell"/>
</dbReference>
<dbReference type="InterPro" id="IPR017937">
    <property type="entry name" value="Thioredoxin_CS"/>
</dbReference>
<comment type="subcellular location">
    <subcellularLocation>
        <location evidence="1">Cell envelope</location>
    </subcellularLocation>
</comment>
<dbReference type="Gene3D" id="3.40.30.10">
    <property type="entry name" value="Glutaredoxin"/>
    <property type="match status" value="1"/>
</dbReference>
<keyword evidence="4" id="KW-0676">Redox-active center</keyword>
<evidence type="ECO:0000256" key="5">
    <source>
        <dbReference type="SAM" id="Phobius"/>
    </source>
</evidence>
<dbReference type="SUPFAM" id="SSF52833">
    <property type="entry name" value="Thioredoxin-like"/>
    <property type="match status" value="1"/>
</dbReference>
<dbReference type="PROSITE" id="PS00194">
    <property type="entry name" value="THIOREDOXIN_1"/>
    <property type="match status" value="1"/>
</dbReference>
<dbReference type="AlphaFoldDB" id="B9L1G6"/>
<dbReference type="GO" id="GO:0016491">
    <property type="term" value="F:oxidoreductase activity"/>
    <property type="evidence" value="ECO:0007669"/>
    <property type="project" value="InterPro"/>
</dbReference>
<dbReference type="STRING" id="309801.trd_1225"/>
<dbReference type="Proteomes" id="UP000000447">
    <property type="component" value="Chromosome"/>
</dbReference>
<dbReference type="OrthoDB" id="25753at2"/>
<name>B9L1G6_THERP</name>
<dbReference type="Pfam" id="PF00578">
    <property type="entry name" value="AhpC-TSA"/>
    <property type="match status" value="1"/>
</dbReference>
<dbReference type="GO" id="GO:0016209">
    <property type="term" value="F:antioxidant activity"/>
    <property type="evidence" value="ECO:0007669"/>
    <property type="project" value="InterPro"/>
</dbReference>
<evidence type="ECO:0000313" key="8">
    <source>
        <dbReference type="Proteomes" id="UP000000447"/>
    </source>
</evidence>
<dbReference type="InterPro" id="IPR050553">
    <property type="entry name" value="Thioredoxin_ResA/DsbE_sf"/>
</dbReference>
<gene>
    <name evidence="7" type="ordered locus">trd_1225</name>
</gene>
<dbReference type="EMBL" id="CP001275">
    <property type="protein sequence ID" value="ACM06135.1"/>
    <property type="molecule type" value="Genomic_DNA"/>
</dbReference>
<organism evidence="7 8">
    <name type="scientific">Thermomicrobium roseum (strain ATCC 27502 / DSM 5159 / P-2)</name>
    <dbReference type="NCBI Taxonomy" id="309801"/>
    <lineage>
        <taxon>Bacteria</taxon>
        <taxon>Pseudomonadati</taxon>
        <taxon>Thermomicrobiota</taxon>
        <taxon>Thermomicrobia</taxon>
        <taxon>Thermomicrobiales</taxon>
        <taxon>Thermomicrobiaceae</taxon>
        <taxon>Thermomicrobium</taxon>
    </lineage>
</organism>
<reference evidence="7 8" key="1">
    <citation type="journal article" date="2009" name="PLoS ONE">
        <title>Complete genome sequence of the aerobic CO-oxidizing thermophile Thermomicrobium roseum.</title>
        <authorList>
            <person name="Wu D."/>
            <person name="Raymond J."/>
            <person name="Wu M."/>
            <person name="Chatterji S."/>
            <person name="Ren Q."/>
            <person name="Graham J.E."/>
            <person name="Bryant D.A."/>
            <person name="Robb F."/>
            <person name="Colman A."/>
            <person name="Tallon L.J."/>
            <person name="Badger J.H."/>
            <person name="Madupu R."/>
            <person name="Ward N.L."/>
            <person name="Eisen J.A."/>
        </authorList>
    </citation>
    <scope>NUCLEOTIDE SEQUENCE [LARGE SCALE GENOMIC DNA]</scope>
    <source>
        <strain evidence="8">ATCC 27502 / DSM 5159 / P-2</strain>
    </source>
</reference>
<dbReference type="InterPro" id="IPR000866">
    <property type="entry name" value="AhpC/TSA"/>
</dbReference>
<dbReference type="HOGENOM" id="CLU_042529_11_4_0"/>
<protein>
    <submittedName>
        <fullName evidence="7">C-type cytochrome biogenesis protein/thioredoxin dsbE</fullName>
    </submittedName>
</protein>
<dbReference type="PANTHER" id="PTHR42852:SF6">
    <property type="entry name" value="THIOL:DISULFIDE INTERCHANGE PROTEIN DSBE"/>
    <property type="match status" value="1"/>
</dbReference>
<dbReference type="RefSeq" id="WP_015922177.1">
    <property type="nucleotide sequence ID" value="NC_011959.1"/>
</dbReference>
<evidence type="ECO:0000256" key="4">
    <source>
        <dbReference type="ARBA" id="ARBA00023284"/>
    </source>
</evidence>
<accession>B9L1G6</accession>
<dbReference type="CDD" id="cd02966">
    <property type="entry name" value="TlpA_like_family"/>
    <property type="match status" value="1"/>
</dbReference>
<dbReference type="GO" id="GO:0017004">
    <property type="term" value="P:cytochrome complex assembly"/>
    <property type="evidence" value="ECO:0007669"/>
    <property type="project" value="UniProtKB-KW"/>
</dbReference>
<keyword evidence="5" id="KW-0472">Membrane</keyword>
<evidence type="ECO:0000256" key="2">
    <source>
        <dbReference type="ARBA" id="ARBA00022748"/>
    </source>
</evidence>
<evidence type="ECO:0000256" key="1">
    <source>
        <dbReference type="ARBA" id="ARBA00004196"/>
    </source>
</evidence>
<dbReference type="InterPro" id="IPR036249">
    <property type="entry name" value="Thioredoxin-like_sf"/>
</dbReference>
<evidence type="ECO:0000256" key="3">
    <source>
        <dbReference type="ARBA" id="ARBA00023157"/>
    </source>
</evidence>
<keyword evidence="2" id="KW-0201">Cytochrome c-type biogenesis</keyword>
<keyword evidence="5" id="KW-0812">Transmembrane</keyword>
<evidence type="ECO:0000259" key="6">
    <source>
        <dbReference type="PROSITE" id="PS51352"/>
    </source>
</evidence>
<feature type="transmembrane region" description="Helical" evidence="5">
    <location>
        <begin position="12"/>
        <end position="32"/>
    </location>
</feature>
<keyword evidence="3" id="KW-1015">Disulfide bond</keyword>
<dbReference type="PANTHER" id="PTHR42852">
    <property type="entry name" value="THIOL:DISULFIDE INTERCHANGE PROTEIN DSBE"/>
    <property type="match status" value="1"/>
</dbReference>
<dbReference type="eggNOG" id="COG0526">
    <property type="taxonomic scope" value="Bacteria"/>
</dbReference>
<proteinExistence type="predicted"/>
<dbReference type="PROSITE" id="PS51352">
    <property type="entry name" value="THIOREDOXIN_2"/>
    <property type="match status" value="1"/>
</dbReference>
<evidence type="ECO:0000313" key="7">
    <source>
        <dbReference type="EMBL" id="ACM06135.1"/>
    </source>
</evidence>
<sequence>MTTTQGLWRARLPVLIAGVFVLAFVALVAVAFERQRGTSELGAGGRINTVGTFIRFANRAAPDFTLPDLRGGKDIALADLRGQVVIVNFWGSWCPPCREEAPVLAAFAREYADDGVTVVGIDVWEKDWNDGRAFLEEFRVDYPNVYDARGRVTIDYGVSGVPETFFIGPDGQLLGKYTGPLKSADQLLSILAELGITLSPMR</sequence>
<keyword evidence="5" id="KW-1133">Transmembrane helix</keyword>
<dbReference type="KEGG" id="tro:trd_1225"/>